<dbReference type="PANTHER" id="PTHR46832:SF2">
    <property type="entry name" value="FUTALOSINE HYDROLASE"/>
    <property type="match status" value="1"/>
</dbReference>
<organism evidence="4 5">
    <name type="scientific">Pseudodesulfovibrio portus</name>
    <dbReference type="NCBI Taxonomy" id="231439"/>
    <lineage>
        <taxon>Bacteria</taxon>
        <taxon>Pseudomonadati</taxon>
        <taxon>Thermodesulfobacteriota</taxon>
        <taxon>Desulfovibrionia</taxon>
        <taxon>Desulfovibrionales</taxon>
        <taxon>Desulfovibrionaceae</taxon>
    </lineage>
</organism>
<evidence type="ECO:0000313" key="5">
    <source>
        <dbReference type="Proteomes" id="UP001061361"/>
    </source>
</evidence>
<comment type="catalytic activity">
    <reaction evidence="1">
        <text>futalosine + H2O = dehypoxanthine futalosine + hypoxanthine</text>
        <dbReference type="Rhea" id="RHEA:25904"/>
        <dbReference type="ChEBI" id="CHEBI:15377"/>
        <dbReference type="ChEBI" id="CHEBI:17368"/>
        <dbReference type="ChEBI" id="CHEBI:58863"/>
        <dbReference type="ChEBI" id="CHEBI:58864"/>
        <dbReference type="EC" id="3.2.2.26"/>
    </reaction>
</comment>
<dbReference type="Gene3D" id="3.40.50.1580">
    <property type="entry name" value="Nucleoside phosphorylase domain"/>
    <property type="match status" value="1"/>
</dbReference>
<comment type="function">
    <text evidence="1">Catalyzes the hydrolysis of futalosine (FL) to dehypoxanthine futalosine (DHFL) and hypoxanthine, a step in the biosynthesis of menaquinone (MK, vitamin K2).</text>
</comment>
<name>A0ABM8AQZ8_9BACT</name>
<gene>
    <name evidence="1 4" type="primary">mqnB</name>
    <name evidence="4" type="ORF">JCM14722_13700</name>
</gene>
<dbReference type="PANTHER" id="PTHR46832">
    <property type="entry name" value="5'-METHYLTHIOADENOSINE/S-ADENOSYLHOMOCYSTEINE NUCLEOSIDASE"/>
    <property type="match status" value="1"/>
</dbReference>
<dbReference type="EC" id="3.2.2.26" evidence="1 2"/>
<dbReference type="HAMAP" id="MF_00991">
    <property type="entry name" value="MqnB"/>
    <property type="match status" value="1"/>
</dbReference>
<dbReference type="NCBIfam" id="TIGR03664">
    <property type="entry name" value="fut_nucase"/>
    <property type="match status" value="1"/>
</dbReference>
<comment type="pathway">
    <text evidence="1">Quinol/quinone metabolism; menaquinone biosynthesis.</text>
</comment>
<dbReference type="EMBL" id="AP026708">
    <property type="protein sequence ID" value="BDQ33828.1"/>
    <property type="molecule type" value="Genomic_DNA"/>
</dbReference>
<dbReference type="InterPro" id="IPR000845">
    <property type="entry name" value="Nucleoside_phosphorylase_d"/>
</dbReference>
<keyword evidence="1 4" id="KW-0378">Hydrolase</keyword>
<evidence type="ECO:0000259" key="3">
    <source>
        <dbReference type="Pfam" id="PF01048"/>
    </source>
</evidence>
<dbReference type="SUPFAM" id="SSF53167">
    <property type="entry name" value="Purine and uridine phosphorylases"/>
    <property type="match status" value="1"/>
</dbReference>
<feature type="domain" description="Nucleoside phosphorylase" evidence="3">
    <location>
        <begin position="16"/>
        <end position="77"/>
    </location>
</feature>
<dbReference type="Proteomes" id="UP001061361">
    <property type="component" value="Chromosome"/>
</dbReference>
<dbReference type="GO" id="GO:0016787">
    <property type="term" value="F:hydrolase activity"/>
    <property type="evidence" value="ECO:0007669"/>
    <property type="project" value="UniProtKB-KW"/>
</dbReference>
<evidence type="ECO:0000313" key="4">
    <source>
        <dbReference type="EMBL" id="BDQ33828.1"/>
    </source>
</evidence>
<evidence type="ECO:0000256" key="1">
    <source>
        <dbReference type="HAMAP-Rule" id="MF_00991"/>
    </source>
</evidence>
<dbReference type="InterPro" id="IPR035994">
    <property type="entry name" value="Nucleoside_phosphorylase_sf"/>
</dbReference>
<dbReference type="RefSeq" id="WP_264983882.1">
    <property type="nucleotide sequence ID" value="NZ_AP026708.1"/>
</dbReference>
<proteinExistence type="inferred from homology"/>
<dbReference type="Pfam" id="PF01048">
    <property type="entry name" value="PNP_UDP_1"/>
    <property type="match status" value="1"/>
</dbReference>
<accession>A0ABM8AQZ8</accession>
<comment type="similarity">
    <text evidence="1">Belongs to the PNP/UDP phosphorylase family. Futalosine hydrolase subfamily.</text>
</comment>
<sequence length="229" mass="24169">MIVVATATVNEMKAAFPDAPAVEQGGAVEYGFQGRDLLLAVTGVGVVNAALAAGRLLSRPDVDGMVNLGIAGSYNPEEYPLLSTCYAWQETWPEYGLLDEEGSVDPKGIGFAQGTAGKQIVWNRIKLNPVNDAAGMGLTLRDGWLRAAGVTVSGVTGTPERAGWLKLSCNADMENMEGFALAYPCMQAGLPFLELRTLSNLVGSREAEDWDLKGALKALKDAAADLFSG</sequence>
<reference evidence="4" key="1">
    <citation type="submission" date="2022-08" db="EMBL/GenBank/DDBJ databases">
        <title>Genome Sequence of the sulphate-reducing bacterium, Pseudodesulfovibrio portus JCM14722.</title>
        <authorList>
            <person name="Kondo R."/>
            <person name="Kataoka T."/>
        </authorList>
    </citation>
    <scope>NUCLEOTIDE SEQUENCE</scope>
    <source>
        <strain evidence="4">JCM 14722</strain>
    </source>
</reference>
<keyword evidence="1" id="KW-0474">Menaquinone biosynthesis</keyword>
<protein>
    <recommendedName>
        <fullName evidence="1 2">Futalosine hydrolase</fullName>
        <shortName evidence="1">FL hydrolase</shortName>
        <ecNumber evidence="1 2">3.2.2.26</ecNumber>
    </recommendedName>
    <alternativeName>
        <fullName evidence="1">Futalosine nucleosidase</fullName>
    </alternativeName>
    <alternativeName>
        <fullName evidence="1">Menaquinone biosynthetic enzyme MqnB</fullName>
    </alternativeName>
</protein>
<keyword evidence="5" id="KW-1185">Reference proteome</keyword>
<dbReference type="InterPro" id="IPR019963">
    <property type="entry name" value="FL_hydrolase_MqnB"/>
</dbReference>
<evidence type="ECO:0000256" key="2">
    <source>
        <dbReference type="NCBIfam" id="TIGR03664"/>
    </source>
</evidence>